<feature type="domain" description="M23ase beta-sheet core" evidence="9">
    <location>
        <begin position="319"/>
        <end position="413"/>
    </location>
</feature>
<organism evidence="10 11">
    <name type="scientific">Phyllobacterium bourgognense</name>
    <dbReference type="NCBI Taxonomy" id="314236"/>
    <lineage>
        <taxon>Bacteria</taxon>
        <taxon>Pseudomonadati</taxon>
        <taxon>Pseudomonadota</taxon>
        <taxon>Alphaproteobacteria</taxon>
        <taxon>Hyphomicrobiales</taxon>
        <taxon>Phyllobacteriaceae</taxon>
        <taxon>Phyllobacterium</taxon>
    </lineage>
</organism>
<evidence type="ECO:0000313" key="11">
    <source>
        <dbReference type="Proteomes" id="UP000253324"/>
    </source>
</evidence>
<evidence type="ECO:0000256" key="5">
    <source>
        <dbReference type="ARBA" id="ARBA00022833"/>
    </source>
</evidence>
<accession>A0A368Z151</accession>
<name>A0A368Z151_9HYPH</name>
<dbReference type="GO" id="GO:0006508">
    <property type="term" value="P:proteolysis"/>
    <property type="evidence" value="ECO:0007669"/>
    <property type="project" value="UniProtKB-KW"/>
</dbReference>
<keyword evidence="2" id="KW-0645">Protease</keyword>
<dbReference type="Pfam" id="PF01551">
    <property type="entry name" value="Peptidase_M23"/>
    <property type="match status" value="1"/>
</dbReference>
<evidence type="ECO:0000256" key="4">
    <source>
        <dbReference type="ARBA" id="ARBA00022801"/>
    </source>
</evidence>
<evidence type="ECO:0000256" key="8">
    <source>
        <dbReference type="SAM" id="Phobius"/>
    </source>
</evidence>
<evidence type="ECO:0000256" key="1">
    <source>
        <dbReference type="ARBA" id="ARBA00001947"/>
    </source>
</evidence>
<dbReference type="RefSeq" id="WP_114429345.1">
    <property type="nucleotide sequence ID" value="NZ_QPJM01000003.1"/>
</dbReference>
<evidence type="ECO:0000256" key="6">
    <source>
        <dbReference type="ARBA" id="ARBA00023049"/>
    </source>
</evidence>
<dbReference type="InterPro" id="IPR016047">
    <property type="entry name" value="M23ase_b-sheet_dom"/>
</dbReference>
<dbReference type="FunFam" id="2.70.70.10:FF:000006">
    <property type="entry name" value="M23 family peptidase"/>
    <property type="match status" value="1"/>
</dbReference>
<feature type="transmembrane region" description="Helical" evidence="8">
    <location>
        <begin position="35"/>
        <end position="60"/>
    </location>
</feature>
<keyword evidence="6" id="KW-0482">Metalloprotease</keyword>
<comment type="caution">
    <text evidence="10">The sequence shown here is derived from an EMBL/GenBank/DDBJ whole genome shotgun (WGS) entry which is preliminary data.</text>
</comment>
<dbReference type="GO" id="GO:0046872">
    <property type="term" value="F:metal ion binding"/>
    <property type="evidence" value="ECO:0007669"/>
    <property type="project" value="UniProtKB-KW"/>
</dbReference>
<feature type="region of interest" description="Disordered" evidence="7">
    <location>
        <begin position="166"/>
        <end position="192"/>
    </location>
</feature>
<protein>
    <submittedName>
        <fullName evidence="10">Peptidase M23-like protein</fullName>
    </submittedName>
</protein>
<dbReference type="PANTHER" id="PTHR21666:SF288">
    <property type="entry name" value="CELL DIVISION PROTEIN YTFB"/>
    <property type="match status" value="1"/>
</dbReference>
<keyword evidence="4" id="KW-0378">Hydrolase</keyword>
<keyword evidence="11" id="KW-1185">Reference proteome</keyword>
<evidence type="ECO:0000256" key="7">
    <source>
        <dbReference type="SAM" id="MobiDB-lite"/>
    </source>
</evidence>
<dbReference type="EMBL" id="QPJM01000003">
    <property type="protein sequence ID" value="RCW85518.1"/>
    <property type="molecule type" value="Genomic_DNA"/>
</dbReference>
<dbReference type="InterPro" id="IPR050570">
    <property type="entry name" value="Cell_wall_metabolism_enzyme"/>
</dbReference>
<proteinExistence type="predicted"/>
<feature type="compositionally biased region" description="Basic and acidic residues" evidence="7">
    <location>
        <begin position="180"/>
        <end position="192"/>
    </location>
</feature>
<dbReference type="OrthoDB" id="9805070at2"/>
<gene>
    <name evidence="10" type="ORF">C7476_103363</name>
</gene>
<reference evidence="10 11" key="1">
    <citation type="submission" date="2018-07" db="EMBL/GenBank/DDBJ databases">
        <title>Genomic Encyclopedia of Type Strains, Phase III (KMG-III): the genomes of soil and plant-associated and newly described type strains.</title>
        <authorList>
            <person name="Whitman W."/>
        </authorList>
    </citation>
    <scope>NUCLEOTIDE SEQUENCE [LARGE SCALE GENOMIC DNA]</scope>
    <source>
        <strain evidence="10 11">31-25a</strain>
    </source>
</reference>
<evidence type="ECO:0000256" key="2">
    <source>
        <dbReference type="ARBA" id="ARBA00022670"/>
    </source>
</evidence>
<dbReference type="SUPFAM" id="SSF51261">
    <property type="entry name" value="Duplicated hybrid motif"/>
    <property type="match status" value="1"/>
</dbReference>
<dbReference type="Gene3D" id="2.70.70.10">
    <property type="entry name" value="Glucose Permease (Domain IIA)"/>
    <property type="match status" value="1"/>
</dbReference>
<keyword evidence="3" id="KW-0479">Metal-binding</keyword>
<keyword evidence="8" id="KW-0812">Transmembrane</keyword>
<dbReference type="InterPro" id="IPR011055">
    <property type="entry name" value="Dup_hybrid_motif"/>
</dbReference>
<dbReference type="CDD" id="cd12797">
    <property type="entry name" value="M23_peptidase"/>
    <property type="match status" value="1"/>
</dbReference>
<sequence>MKKPINSSIFGSTKEPHTIIIARGETIRHFTIKPWMALLGGTLALGFAGSYLLATSYLVFRDDLITGSVARQARLQQAYEDRIAALRIQLDRVTSRQLLDQKLMDGKVSDLIQRQRALSERHDKLAPVLQRAEKAGAVLPGDAANALSMESDGQDVVNSDEAQGFYGIDPIITGPTTSTRKPEPRPDKAKTSVDKAELLLKSVDHSLTGIESRQTQQMQKLSNTAYESADRIMDALAAAGVKQVPDDENAGTGGPLLLASTSPTSGFDTKFADLDEAVQRLESAKSLAKSVPIANPVPGMPVSSPFGSRADPLLGMIAFHSGMDFRAISGSSVHATANGTVTAADYTGGYGNMVEVDHGNGLTTRYGHLSLILVSVGQRVKLGDTIGKVGSTGRSTGPHLHYEVRRNGSPVNPVGYLAIGRKLAAEL</sequence>
<dbReference type="AlphaFoldDB" id="A0A368Z151"/>
<dbReference type="GO" id="GO:0004222">
    <property type="term" value="F:metalloendopeptidase activity"/>
    <property type="evidence" value="ECO:0007669"/>
    <property type="project" value="TreeGrafter"/>
</dbReference>
<evidence type="ECO:0000313" key="10">
    <source>
        <dbReference type="EMBL" id="RCW85518.1"/>
    </source>
</evidence>
<evidence type="ECO:0000256" key="3">
    <source>
        <dbReference type="ARBA" id="ARBA00022723"/>
    </source>
</evidence>
<keyword evidence="8" id="KW-0472">Membrane</keyword>
<dbReference type="Proteomes" id="UP000253324">
    <property type="component" value="Unassembled WGS sequence"/>
</dbReference>
<dbReference type="PANTHER" id="PTHR21666">
    <property type="entry name" value="PEPTIDASE-RELATED"/>
    <property type="match status" value="1"/>
</dbReference>
<keyword evidence="5" id="KW-0862">Zinc</keyword>
<comment type="cofactor">
    <cofactor evidence="1">
        <name>Zn(2+)</name>
        <dbReference type="ChEBI" id="CHEBI:29105"/>
    </cofactor>
</comment>
<keyword evidence="8" id="KW-1133">Transmembrane helix</keyword>
<evidence type="ECO:0000259" key="9">
    <source>
        <dbReference type="Pfam" id="PF01551"/>
    </source>
</evidence>